<evidence type="ECO:0000313" key="1">
    <source>
        <dbReference type="EMBL" id="GGF51592.1"/>
    </source>
</evidence>
<gene>
    <name evidence="1" type="ORF">GCM10011339_45140</name>
</gene>
<dbReference type="PROSITE" id="PS51257">
    <property type="entry name" value="PROKAR_LIPOPROTEIN"/>
    <property type="match status" value="1"/>
</dbReference>
<evidence type="ECO:0000313" key="2">
    <source>
        <dbReference type="Proteomes" id="UP000647339"/>
    </source>
</evidence>
<reference evidence="2" key="1">
    <citation type="journal article" date="2019" name="Int. J. Syst. Evol. Microbiol.">
        <title>The Global Catalogue of Microorganisms (GCM) 10K type strain sequencing project: providing services to taxonomists for standard genome sequencing and annotation.</title>
        <authorList>
            <consortium name="The Broad Institute Genomics Platform"/>
            <consortium name="The Broad Institute Genome Sequencing Center for Infectious Disease"/>
            <person name="Wu L."/>
            <person name="Ma J."/>
        </authorList>
    </citation>
    <scope>NUCLEOTIDE SEQUENCE [LARGE SCALE GENOMIC DNA]</scope>
    <source>
        <strain evidence="2">CGMCC 1.15407</strain>
    </source>
</reference>
<proteinExistence type="predicted"/>
<dbReference type="InterPro" id="IPR032342">
    <property type="entry name" value="DUF4861"/>
</dbReference>
<comment type="caution">
    <text evidence="1">The sequence shown here is derived from an EMBL/GenBank/DDBJ whole genome shotgun (WGS) entry which is preliminary data.</text>
</comment>
<sequence length="432" mass="48395">MIYQRFKHLFFLPLVACLSVGGCEPKVDDDASITVSNPSQIDLVQKPIRISRSALDTTYRIGMAPLLISGAEDTIPSQLVDTDGDGQWDELFFLVDLDQGTSMQIGLNWRQSVPEWKEQTYVRFGVRSSESDTVRPAKKDTFYPNELPGVMGYQPYQTDGPSWENDKVGFRHYLDGRNSKDVFGKKIHGMSPRNVGINNAGVTEDNYHVMEDWGRDILSVGTSVGLGGYSLMIGEELVRLGVTQRDSANNVAATTFEVVESGPLLSVMTYDYEDWMPEGTGRTYQVKETTEIWPGMYGYHNSVVFENLQGDESGVIGLVNIHTEKVLQTFKKDGFTVLFTHDKQTYDKEWYLGMALIIPDAVYQGWTKAPQTGQLTDSFLAKVKVKSGEPLEYFAVAAWELADPGFAKEAYFREYLEKLVGEIAVPIATEIK</sequence>
<dbReference type="EMBL" id="BMIU01000040">
    <property type="protein sequence ID" value="GGF51592.1"/>
    <property type="molecule type" value="Genomic_DNA"/>
</dbReference>
<name>A0ABQ1VCG6_9BACT</name>
<organism evidence="1 2">
    <name type="scientific">Echinicola rosea</name>
    <dbReference type="NCBI Taxonomy" id="1807691"/>
    <lineage>
        <taxon>Bacteria</taxon>
        <taxon>Pseudomonadati</taxon>
        <taxon>Bacteroidota</taxon>
        <taxon>Cytophagia</taxon>
        <taxon>Cytophagales</taxon>
        <taxon>Cyclobacteriaceae</taxon>
        <taxon>Echinicola</taxon>
    </lineage>
</organism>
<accession>A0ABQ1VCG6</accession>
<dbReference type="RefSeq" id="WP_137403734.1">
    <property type="nucleotide sequence ID" value="NZ_BMIU01000040.1"/>
</dbReference>
<dbReference type="Proteomes" id="UP000647339">
    <property type="component" value="Unassembled WGS sequence"/>
</dbReference>
<dbReference type="Pfam" id="PF16153">
    <property type="entry name" value="DUF4861"/>
    <property type="match status" value="1"/>
</dbReference>
<protein>
    <recommendedName>
        <fullName evidence="3">DUF4861 domain-containing protein</fullName>
    </recommendedName>
</protein>
<evidence type="ECO:0008006" key="3">
    <source>
        <dbReference type="Google" id="ProtNLM"/>
    </source>
</evidence>
<keyword evidence="2" id="KW-1185">Reference proteome</keyword>